<comment type="caution">
    <text evidence="2">The sequence shown here is derived from an EMBL/GenBank/DDBJ whole genome shotgun (WGS) entry which is preliminary data.</text>
</comment>
<dbReference type="InterPro" id="IPR036374">
    <property type="entry name" value="OxRdtase_Mopterin-bd_sf"/>
</dbReference>
<evidence type="ECO:0000256" key="1">
    <source>
        <dbReference type="SAM" id="SignalP"/>
    </source>
</evidence>
<evidence type="ECO:0008006" key="4">
    <source>
        <dbReference type="Google" id="ProtNLM"/>
    </source>
</evidence>
<keyword evidence="3" id="KW-1185">Reference proteome</keyword>
<accession>A0ABW1ZYN9</accession>
<dbReference type="PROSITE" id="PS51257">
    <property type="entry name" value="PROKAR_LIPOPROTEIN"/>
    <property type="match status" value="1"/>
</dbReference>
<keyword evidence="1" id="KW-0732">Signal</keyword>
<dbReference type="EMBL" id="JBHSWE010000001">
    <property type="protein sequence ID" value="MFC6670302.1"/>
    <property type="molecule type" value="Genomic_DNA"/>
</dbReference>
<reference evidence="3" key="1">
    <citation type="journal article" date="2019" name="Int. J. Syst. Evol. Microbiol.">
        <title>The Global Catalogue of Microorganisms (GCM) 10K type strain sequencing project: providing services to taxonomists for standard genome sequencing and annotation.</title>
        <authorList>
            <consortium name="The Broad Institute Genomics Platform"/>
            <consortium name="The Broad Institute Genome Sequencing Center for Infectious Disease"/>
            <person name="Wu L."/>
            <person name="Ma J."/>
        </authorList>
    </citation>
    <scope>NUCLEOTIDE SEQUENCE [LARGE SCALE GENOMIC DNA]</scope>
    <source>
        <strain evidence="3">NBRC 111756</strain>
    </source>
</reference>
<protein>
    <recommendedName>
        <fullName evidence="4">Oxidoreductase molybdopterin-binding domain-containing protein</fullName>
    </recommendedName>
</protein>
<feature type="signal peptide" evidence="1">
    <location>
        <begin position="1"/>
        <end position="25"/>
    </location>
</feature>
<dbReference type="Gene3D" id="3.90.420.10">
    <property type="entry name" value="Oxidoreductase, molybdopterin-binding domain"/>
    <property type="match status" value="1"/>
</dbReference>
<evidence type="ECO:0000313" key="2">
    <source>
        <dbReference type="EMBL" id="MFC6670302.1"/>
    </source>
</evidence>
<proteinExistence type="predicted"/>
<gene>
    <name evidence="2" type="ORF">ACFQDL_09595</name>
</gene>
<evidence type="ECO:0000313" key="3">
    <source>
        <dbReference type="Proteomes" id="UP001596422"/>
    </source>
</evidence>
<name>A0ABW1ZYN9_9GAMM</name>
<dbReference type="Proteomes" id="UP001596422">
    <property type="component" value="Unassembled WGS sequence"/>
</dbReference>
<dbReference type="RefSeq" id="WP_379908804.1">
    <property type="nucleotide sequence ID" value="NZ_JBHSWE010000001.1"/>
</dbReference>
<organism evidence="2 3">
    <name type="scientific">Marinobacterium aestuariivivens</name>
    <dbReference type="NCBI Taxonomy" id="1698799"/>
    <lineage>
        <taxon>Bacteria</taxon>
        <taxon>Pseudomonadati</taxon>
        <taxon>Pseudomonadota</taxon>
        <taxon>Gammaproteobacteria</taxon>
        <taxon>Oceanospirillales</taxon>
        <taxon>Oceanospirillaceae</taxon>
        <taxon>Marinobacterium</taxon>
    </lineage>
</organism>
<feature type="chain" id="PRO_5045928733" description="Oxidoreductase molybdopterin-binding domain-containing protein" evidence="1">
    <location>
        <begin position="26"/>
        <end position="169"/>
    </location>
</feature>
<dbReference type="SUPFAM" id="SSF56524">
    <property type="entry name" value="Oxidoreductase molybdopterin-binding domain"/>
    <property type="match status" value="1"/>
</dbReference>
<sequence length="169" mass="19074">MHIVRQLPAVFSLLLSCMLATLALAGDAPTGKPILTVTGQIDETNQNASFVFDKAMLKQLPQYSFTTGTPWHPEKHRFTGPLLRDVLQRVGASGDNIQAIALNDYKVDIPKVDSEKFDMIIALLMDDEPMSVRNKGPLFVLYPFDLQRESQSQIYYNRAIWQLKALHIE</sequence>